<evidence type="ECO:0000313" key="1">
    <source>
        <dbReference type="Ensembl" id="ENSMFAP00000047913.1"/>
    </source>
</evidence>
<dbReference type="Ensembl" id="ENSMFAT00000088932.1">
    <property type="protein sequence ID" value="ENSMFAP00000047913.1"/>
    <property type="gene ID" value="ENSMFAG00000064120.1"/>
</dbReference>
<organism evidence="1 2">
    <name type="scientific">Macaca fascicularis</name>
    <name type="common">Crab-eating macaque</name>
    <name type="synonym">Cynomolgus monkey</name>
    <dbReference type="NCBI Taxonomy" id="9541"/>
    <lineage>
        <taxon>Eukaryota</taxon>
        <taxon>Metazoa</taxon>
        <taxon>Chordata</taxon>
        <taxon>Craniata</taxon>
        <taxon>Vertebrata</taxon>
        <taxon>Euteleostomi</taxon>
        <taxon>Mammalia</taxon>
        <taxon>Eutheria</taxon>
        <taxon>Euarchontoglires</taxon>
        <taxon>Primates</taxon>
        <taxon>Haplorrhini</taxon>
        <taxon>Catarrhini</taxon>
        <taxon>Cercopithecidae</taxon>
        <taxon>Cercopithecinae</taxon>
        <taxon>Macaca</taxon>
    </lineage>
</organism>
<dbReference type="GeneTree" id="ENSGT00940000167556"/>
<keyword evidence="2" id="KW-1185">Reference proteome</keyword>
<accession>A0A7N9C8R8</accession>
<dbReference type="AlphaFoldDB" id="A0A7N9C8R8"/>
<proteinExistence type="predicted"/>
<dbReference type="Proteomes" id="UP000233100">
    <property type="component" value="Chromosome 13"/>
</dbReference>
<sequence length="114" mass="12790">FFFFFFFKTETCSVTQAGVQWHNLGSLQPQPPGLKQSPDLSLPGSWDYSEHHHSQLIFCIFVEARFCHVAQAGLKLLSSSDPPASAFQSAGVIGMSHHAWPKMRIFLKAVLLRN</sequence>
<name>A0A7N9C8R8_MACFA</name>
<reference evidence="1 2" key="1">
    <citation type="submission" date="2013-03" db="EMBL/GenBank/DDBJ databases">
        <authorList>
            <person name="Warren W."/>
            <person name="Wilson R.K."/>
        </authorList>
    </citation>
    <scope>NUCLEOTIDE SEQUENCE</scope>
</reference>
<protein>
    <submittedName>
        <fullName evidence="1">Uncharacterized protein</fullName>
    </submittedName>
</protein>
<dbReference type="PRINTS" id="PR02045">
    <property type="entry name" value="F138DOMAIN"/>
</dbReference>
<evidence type="ECO:0000313" key="2">
    <source>
        <dbReference type="Proteomes" id="UP000233100"/>
    </source>
</evidence>
<dbReference type="PANTHER" id="PTHR46254:SF3">
    <property type="entry name" value="SECRETED PROTEIN"/>
    <property type="match status" value="1"/>
</dbReference>
<dbReference type="PANTHER" id="PTHR46254">
    <property type="entry name" value="PROTEIN GVQW1-RELATED"/>
    <property type="match status" value="1"/>
</dbReference>
<reference evidence="1" key="2">
    <citation type="submission" date="2025-08" db="UniProtKB">
        <authorList>
            <consortium name="Ensembl"/>
        </authorList>
    </citation>
    <scope>IDENTIFICATION</scope>
</reference>
<reference evidence="1" key="3">
    <citation type="submission" date="2025-09" db="UniProtKB">
        <authorList>
            <consortium name="Ensembl"/>
        </authorList>
    </citation>
    <scope>IDENTIFICATION</scope>
</reference>